<reference evidence="2" key="1">
    <citation type="journal article" date="2018" name="BMC Genomics">
        <title>Genomic insights into host adaptation between the wheat stripe rust pathogen (Puccinia striiformis f. sp. tritici) and the barley stripe rust pathogen (Puccinia striiformis f. sp. hordei).</title>
        <authorList>
            <person name="Xia C."/>
            <person name="Wang M."/>
            <person name="Yin C."/>
            <person name="Cornejo O.E."/>
            <person name="Hulbert S.H."/>
            <person name="Chen X."/>
        </authorList>
    </citation>
    <scope>NUCLEOTIDE SEQUENCE [LARGE SCALE GENOMIC DNA]</scope>
    <source>
        <strain evidence="2">93-210</strain>
    </source>
</reference>
<dbReference type="EMBL" id="CM045868">
    <property type="protein sequence ID" value="KAI7957276.1"/>
    <property type="molecule type" value="Genomic_DNA"/>
</dbReference>
<organism evidence="1 2">
    <name type="scientific">Puccinia striiformis f. sp. tritici</name>
    <dbReference type="NCBI Taxonomy" id="168172"/>
    <lineage>
        <taxon>Eukaryota</taxon>
        <taxon>Fungi</taxon>
        <taxon>Dikarya</taxon>
        <taxon>Basidiomycota</taxon>
        <taxon>Pucciniomycotina</taxon>
        <taxon>Pucciniomycetes</taxon>
        <taxon>Pucciniales</taxon>
        <taxon>Pucciniaceae</taxon>
        <taxon>Puccinia</taxon>
    </lineage>
</organism>
<name>A0ACC0EPF1_9BASI</name>
<comment type="caution">
    <text evidence="1">The sequence shown here is derived from an EMBL/GenBank/DDBJ whole genome shotgun (WGS) entry which is preliminary data.</text>
</comment>
<gene>
    <name evidence="1" type="ORF">MJO28_004371</name>
</gene>
<accession>A0ACC0EPF1</accession>
<dbReference type="Proteomes" id="UP001060170">
    <property type="component" value="Chromosome 4"/>
</dbReference>
<protein>
    <submittedName>
        <fullName evidence="1">Uncharacterized protein</fullName>
    </submittedName>
</protein>
<keyword evidence="2" id="KW-1185">Reference proteome</keyword>
<evidence type="ECO:0000313" key="1">
    <source>
        <dbReference type="EMBL" id="KAI7957276.1"/>
    </source>
</evidence>
<proteinExistence type="predicted"/>
<reference evidence="2" key="2">
    <citation type="journal article" date="2018" name="Mol. Plant Microbe Interact.">
        <title>Genome sequence resources for the wheat stripe rust pathogen (Puccinia striiformis f. sp. tritici) and the barley stripe rust pathogen (Puccinia striiformis f. sp. hordei).</title>
        <authorList>
            <person name="Xia C."/>
            <person name="Wang M."/>
            <person name="Yin C."/>
            <person name="Cornejo O.E."/>
            <person name="Hulbert S.H."/>
            <person name="Chen X."/>
        </authorList>
    </citation>
    <scope>NUCLEOTIDE SEQUENCE [LARGE SCALE GENOMIC DNA]</scope>
    <source>
        <strain evidence="2">93-210</strain>
    </source>
</reference>
<evidence type="ECO:0000313" key="2">
    <source>
        <dbReference type="Proteomes" id="UP001060170"/>
    </source>
</evidence>
<reference evidence="1 2" key="3">
    <citation type="journal article" date="2022" name="Microbiol. Spectr.">
        <title>Folding features and dynamics of 3D genome architecture in plant fungal pathogens.</title>
        <authorList>
            <person name="Xia C."/>
        </authorList>
    </citation>
    <scope>NUCLEOTIDE SEQUENCE [LARGE SCALE GENOMIC DNA]</scope>
    <source>
        <strain evidence="1 2">93-210</strain>
    </source>
</reference>
<sequence length="88" mass="9527">MVRAKPNQKPNLSTKTKAMIAGMAQASKSLDFLPKEFQTAKSTLLGIINCWKKTGTNESKKPPANLSQLTSTMSGDSSICLRNIAKTQ</sequence>